<dbReference type="Pfam" id="PF13786">
    <property type="entry name" value="DUF4179"/>
    <property type="match status" value="1"/>
</dbReference>
<proteinExistence type="predicted"/>
<gene>
    <name evidence="3" type="ORF">GNP94_06065</name>
</gene>
<evidence type="ECO:0000259" key="2">
    <source>
        <dbReference type="Pfam" id="PF18705"/>
    </source>
</evidence>
<dbReference type="EMBL" id="WOAA01000003">
    <property type="protein sequence ID" value="MUG65572.1"/>
    <property type="molecule type" value="Genomic_DNA"/>
</dbReference>
<sequence length="391" mass="43319">MVHLPNRMESAEMEDIERMIRHSSMPRESMSTKIMNRIGEMEMSRTSNKASRQGKMWKRTIVAATAAAVLGGGIIGSGFVSPVMADALKQVPVFGTLFKGTSEESVKAALDQGIVSDPNMSVTQDGVTLKLSDLLYDGTRLSFVLDREGVDLEGTVAPLSEREKPEDEMPKGYIKSAGTTILIDGKEFKFSEGGASTGSFGDYPLRDNAYRAEWQLNDKAAWGNEFELTIRVEVTGVDEAFEFKVPVKIENDAMLLKPNATQSYEGFSYTVKQISLTPVTTQLVIDSTGMVPRSVEQTGDLIASMMYYDIVDEEGNLLTHDKFGYFNSEPKTEYHVDQLYSPVKGTPKQLTIKPFTLTVNKKDWSVVGQGKDSYGDKTYIKELEMTIPVIE</sequence>
<keyword evidence="4" id="KW-1185">Reference proteome</keyword>
<organism evidence="3 4">
    <name type="scientific">Paenibacillus campinasensis</name>
    <dbReference type="NCBI Taxonomy" id="66347"/>
    <lineage>
        <taxon>Bacteria</taxon>
        <taxon>Bacillati</taxon>
        <taxon>Bacillota</taxon>
        <taxon>Bacilli</taxon>
        <taxon>Bacillales</taxon>
        <taxon>Paenibacillaceae</taxon>
        <taxon>Paenibacillus</taxon>
    </lineage>
</organism>
<dbReference type="Gene3D" id="2.60.40.1630">
    <property type="entry name" value="bacillus anthracis domain"/>
    <property type="match status" value="1"/>
</dbReference>
<dbReference type="InterPro" id="IPR040680">
    <property type="entry name" value="DUF5643"/>
</dbReference>
<comment type="caution">
    <text evidence="3">The sequence shown here is derived from an EMBL/GenBank/DDBJ whole genome shotgun (WGS) entry which is preliminary data.</text>
</comment>
<evidence type="ECO:0000259" key="1">
    <source>
        <dbReference type="Pfam" id="PF13786"/>
    </source>
</evidence>
<reference evidence="3 4" key="1">
    <citation type="submission" date="2019-11" db="EMBL/GenBank/DDBJ databases">
        <title>Draft genome sequences of five Paenibacillus species of dairy origin.</title>
        <authorList>
            <person name="Olajide A.M."/>
            <person name="Chen S."/>
            <person name="Lapointe G."/>
        </authorList>
    </citation>
    <scope>NUCLEOTIDE SEQUENCE [LARGE SCALE GENOMIC DNA]</scope>
    <source>
        <strain evidence="3 4">3CS1</strain>
    </source>
</reference>
<dbReference type="InterPro" id="IPR025436">
    <property type="entry name" value="DUF4179"/>
</dbReference>
<dbReference type="Proteomes" id="UP000435177">
    <property type="component" value="Unassembled WGS sequence"/>
</dbReference>
<feature type="domain" description="DUF4179" evidence="1">
    <location>
        <begin position="57"/>
        <end position="143"/>
    </location>
</feature>
<evidence type="ECO:0000313" key="4">
    <source>
        <dbReference type="Proteomes" id="UP000435177"/>
    </source>
</evidence>
<name>A0ABW9SY14_9BACL</name>
<evidence type="ECO:0000313" key="3">
    <source>
        <dbReference type="EMBL" id="MUG65572.1"/>
    </source>
</evidence>
<dbReference type="Pfam" id="PF18705">
    <property type="entry name" value="DUF5643"/>
    <property type="match status" value="1"/>
</dbReference>
<feature type="domain" description="DUF5643" evidence="2">
    <location>
        <begin position="256"/>
        <end position="386"/>
    </location>
</feature>
<accession>A0ABW9SY14</accession>
<protein>
    <submittedName>
        <fullName evidence="3">DUF4179 domain-containing protein</fullName>
    </submittedName>
</protein>